<sequence>MADYSLNIPQAVLNEQGLAQQAGWITVYGAHPLTREYCHASMEYLPLGIGLPEHGYQDAPTLPGNNAAILRAEDGSAWVTQPDYRGQTAYETATRQALVITEPGELPPSLTLLPPATDFDIWTGKRWKTDIQAQRAAVIARAEKEKTDLTEQADRHITALARAVKLDIATPEEKTRLTQWETYSVLLRRVDTANAASVIWPAVPGAGTE</sequence>
<dbReference type="RefSeq" id="WP_132922561.1">
    <property type="nucleotide sequence ID" value="NZ_SJOI01000001.1"/>
</dbReference>
<dbReference type="Proteomes" id="UP000294555">
    <property type="component" value="Unassembled WGS sequence"/>
</dbReference>
<reference evidence="1 2" key="1">
    <citation type="submission" date="2019-02" db="EMBL/GenBank/DDBJ databases">
        <title>Investigation of anaerobic lignin degradation for improved lignocellulosic biofuels.</title>
        <authorList>
            <person name="Deangelis K."/>
        </authorList>
    </citation>
    <scope>NUCLEOTIDE SEQUENCE [LARGE SCALE GENOMIC DNA]</scope>
    <source>
        <strain evidence="1 2">159R</strain>
    </source>
</reference>
<dbReference type="Pfam" id="PF02413">
    <property type="entry name" value="Caudo_TAP"/>
    <property type="match status" value="1"/>
</dbReference>
<protein>
    <submittedName>
        <fullName evidence="1">Virus tail fiber assembly protein lambda gpK</fullName>
    </submittedName>
</protein>
<evidence type="ECO:0000313" key="1">
    <source>
        <dbReference type="EMBL" id="TCL03718.1"/>
    </source>
</evidence>
<name>A0A4V2Q2Q4_9GAMM</name>
<accession>A0A4V2Q2Q4</accession>
<dbReference type="InterPro" id="IPR051220">
    <property type="entry name" value="TFA_Chaperone"/>
</dbReference>
<dbReference type="EMBL" id="SJOI01000001">
    <property type="protein sequence ID" value="TCL03718.1"/>
    <property type="molecule type" value="Genomic_DNA"/>
</dbReference>
<dbReference type="AlphaFoldDB" id="A0A4V2Q2Q4"/>
<dbReference type="PANTHER" id="PTHR34413:SF2">
    <property type="entry name" value="PROPHAGE TAIL FIBER ASSEMBLY PROTEIN HOMOLOG TFAE-RELATED"/>
    <property type="match status" value="1"/>
</dbReference>
<keyword evidence="2" id="KW-1185">Reference proteome</keyword>
<proteinExistence type="predicted"/>
<gene>
    <name evidence="1" type="ORF">EZJ58_1797</name>
</gene>
<organism evidence="1 2">
    <name type="scientific">Sodalis ligni</name>
    <dbReference type="NCBI Taxonomy" id="2697027"/>
    <lineage>
        <taxon>Bacteria</taxon>
        <taxon>Pseudomonadati</taxon>
        <taxon>Pseudomonadota</taxon>
        <taxon>Gammaproteobacteria</taxon>
        <taxon>Enterobacterales</taxon>
        <taxon>Bruguierivoracaceae</taxon>
        <taxon>Sodalis</taxon>
    </lineage>
</organism>
<dbReference type="InterPro" id="IPR003458">
    <property type="entry name" value="Phage_T4_Gp38_tail_assem"/>
</dbReference>
<evidence type="ECO:0000313" key="2">
    <source>
        <dbReference type="Proteomes" id="UP000294555"/>
    </source>
</evidence>
<dbReference type="PANTHER" id="PTHR34413">
    <property type="entry name" value="PROPHAGE TAIL FIBER ASSEMBLY PROTEIN HOMOLOG TFAE-RELATED-RELATED"/>
    <property type="match status" value="1"/>
</dbReference>
<comment type="caution">
    <text evidence="1">The sequence shown here is derived from an EMBL/GenBank/DDBJ whole genome shotgun (WGS) entry which is preliminary data.</text>
</comment>
<dbReference type="OrthoDB" id="8596093at2"/>